<dbReference type="EMBL" id="JACAGC010000007">
    <property type="protein sequence ID" value="KAF6357093.1"/>
    <property type="molecule type" value="Genomic_DNA"/>
</dbReference>
<gene>
    <name evidence="1" type="ORF">mRhiFer1_010017</name>
</gene>
<accession>A0A7J7Y536</accession>
<name>A0A7J7Y536_RHIFE</name>
<evidence type="ECO:0000313" key="1">
    <source>
        <dbReference type="EMBL" id="KAF6357093.1"/>
    </source>
</evidence>
<proteinExistence type="predicted"/>
<comment type="caution">
    <text evidence="1">The sequence shown here is derived from an EMBL/GenBank/DDBJ whole genome shotgun (WGS) entry which is preliminary data.</text>
</comment>
<dbReference type="Proteomes" id="UP000585614">
    <property type="component" value="Unassembled WGS sequence"/>
</dbReference>
<evidence type="ECO:0000313" key="2">
    <source>
        <dbReference type="Proteomes" id="UP000585614"/>
    </source>
</evidence>
<dbReference type="AlphaFoldDB" id="A0A7J7Y536"/>
<sequence length="184" mass="20912">MHEWQGREAIKGSKAFYVGGRKNMRAGVVLEEAGKDLSPDREERALCVRRHERRAGGGPTPHLSPPSLPSLQLQLLYLLFPLPRMILSKLFPWQAPFALQMSAQMPSPKKGIPQPPYLKVKSPGVLHPISLTHLRLSEKCRYFFHSFIIYILLIGCKPHGVEMVFHLLPYPEHVDHPWLTGGIR</sequence>
<protein>
    <submittedName>
        <fullName evidence="1">Uncharacterized protein</fullName>
    </submittedName>
</protein>
<reference evidence="1 2" key="1">
    <citation type="journal article" date="2020" name="Nature">
        <title>Six reference-quality genomes reveal evolution of bat adaptations.</title>
        <authorList>
            <person name="Jebb D."/>
            <person name="Huang Z."/>
            <person name="Pippel M."/>
            <person name="Hughes G.M."/>
            <person name="Lavrichenko K."/>
            <person name="Devanna P."/>
            <person name="Winkler S."/>
            <person name="Jermiin L.S."/>
            <person name="Skirmuntt E.C."/>
            <person name="Katzourakis A."/>
            <person name="Burkitt-Gray L."/>
            <person name="Ray D.A."/>
            <person name="Sullivan K.A.M."/>
            <person name="Roscito J.G."/>
            <person name="Kirilenko B.M."/>
            <person name="Davalos L.M."/>
            <person name="Corthals A.P."/>
            <person name="Power M.L."/>
            <person name="Jones G."/>
            <person name="Ransome R.D."/>
            <person name="Dechmann D.K.N."/>
            <person name="Locatelli A.G."/>
            <person name="Puechmaille S.J."/>
            <person name="Fedrigo O."/>
            <person name="Jarvis E.D."/>
            <person name="Hiller M."/>
            <person name="Vernes S.C."/>
            <person name="Myers E.W."/>
            <person name="Teeling E.C."/>
        </authorList>
    </citation>
    <scope>NUCLEOTIDE SEQUENCE [LARGE SCALE GENOMIC DNA]</scope>
    <source>
        <strain evidence="1">MRhiFer1</strain>
        <tissue evidence="1">Lung</tissue>
    </source>
</reference>
<organism evidence="1 2">
    <name type="scientific">Rhinolophus ferrumequinum</name>
    <name type="common">Greater horseshoe bat</name>
    <dbReference type="NCBI Taxonomy" id="59479"/>
    <lineage>
        <taxon>Eukaryota</taxon>
        <taxon>Metazoa</taxon>
        <taxon>Chordata</taxon>
        <taxon>Craniata</taxon>
        <taxon>Vertebrata</taxon>
        <taxon>Euteleostomi</taxon>
        <taxon>Mammalia</taxon>
        <taxon>Eutheria</taxon>
        <taxon>Laurasiatheria</taxon>
        <taxon>Chiroptera</taxon>
        <taxon>Yinpterochiroptera</taxon>
        <taxon>Rhinolophoidea</taxon>
        <taxon>Rhinolophidae</taxon>
        <taxon>Rhinolophinae</taxon>
        <taxon>Rhinolophus</taxon>
    </lineage>
</organism>